<keyword evidence="1 5" id="KW-0413">Isomerase</keyword>
<dbReference type="Pfam" id="PF02350">
    <property type="entry name" value="Epimerase_2"/>
    <property type="match status" value="1"/>
</dbReference>
<comment type="catalytic activity">
    <reaction evidence="2">
        <text>UDP-N-acetyl-alpha-D-glucosamine = UDP-N-acetyl-alpha-D-mannosamine</text>
        <dbReference type="Rhea" id="RHEA:17213"/>
        <dbReference type="ChEBI" id="CHEBI:57705"/>
        <dbReference type="ChEBI" id="CHEBI:68623"/>
        <dbReference type="EC" id="5.1.3.14"/>
    </reaction>
</comment>
<comment type="similarity">
    <text evidence="3 5">Belongs to the UDP-N-acetylglucosamine 2-epimerase family.</text>
</comment>
<dbReference type="SUPFAM" id="SSF53756">
    <property type="entry name" value="UDP-Glycosyltransferase/glycogen phosphorylase"/>
    <property type="match status" value="1"/>
</dbReference>
<protein>
    <recommendedName>
        <fullName evidence="4">UDP-N-acetylglucosamine 2-epimerase (non-hydrolyzing)</fullName>
        <ecNumber evidence="4">5.1.3.14</ecNumber>
    </recommendedName>
</protein>
<proteinExistence type="inferred from homology"/>
<sequence>MSKAPSKNIQKIMVVFGTRPEAIKVAPLILALKNDPRFKLCTVATGQHREMLWPILEWFNITPDYTLDVMAPKQPLAFLSGKVLAGLHPIMEAEQPDIVMVQGDTTTAFMAALTAYYGYDYFVRNETGQRRHIQIAHIEAGLRTHDNYAPFPEEVNRRLIGHIANWHFAPTATAAEALFQENINTNVFITGNPVIDALHVTVERLGDGATLNLPPELTNDILGKPYILITGHRRESYGEGFSHICKAIAKLSKRYPKHTFIYPVHLNQHVQEPVHAMLGNLPNVILTQPLDYPAFVHVMRHAHLILTDSGGLQEEGPALGKPVLVMREVTERPEGIMSGTCRLVGTSEKSIIDNVTDLLDNPQSYAKMARAANPYGDGLATQRILNLLAGGSARDNTFTPAYAEA</sequence>
<evidence type="ECO:0000256" key="4">
    <source>
        <dbReference type="ARBA" id="ARBA00038858"/>
    </source>
</evidence>
<dbReference type="InterPro" id="IPR003331">
    <property type="entry name" value="UDP_GlcNAc_Epimerase_2_dom"/>
</dbReference>
<evidence type="ECO:0000259" key="6">
    <source>
        <dbReference type="Pfam" id="PF02350"/>
    </source>
</evidence>
<evidence type="ECO:0000256" key="3">
    <source>
        <dbReference type="ARBA" id="ARBA00038209"/>
    </source>
</evidence>
<dbReference type="EC" id="5.1.3.14" evidence="4"/>
<dbReference type="Proteomes" id="UP000320948">
    <property type="component" value="Unassembled WGS sequence"/>
</dbReference>
<evidence type="ECO:0000256" key="5">
    <source>
        <dbReference type="RuleBase" id="RU003513"/>
    </source>
</evidence>
<gene>
    <name evidence="7" type="ORF">DI628_08130</name>
</gene>
<reference evidence="7 8" key="1">
    <citation type="journal article" date="2017" name="Nat. Commun.">
        <title>In situ click chemistry generation of cyclooxygenase-2 inhibitors.</title>
        <authorList>
            <person name="Bhardwaj A."/>
            <person name="Kaur J."/>
            <person name="Wuest M."/>
            <person name="Wuest F."/>
        </authorList>
    </citation>
    <scope>NUCLEOTIDE SEQUENCE [LARGE SCALE GENOMIC DNA]</scope>
    <source>
        <strain evidence="7">S2_018_000_R2_106</strain>
    </source>
</reference>
<dbReference type="CDD" id="cd03786">
    <property type="entry name" value="GTB_UDP-GlcNAc_2-Epimerase"/>
    <property type="match status" value="1"/>
</dbReference>
<evidence type="ECO:0000256" key="1">
    <source>
        <dbReference type="ARBA" id="ARBA00023235"/>
    </source>
</evidence>
<dbReference type="AlphaFoldDB" id="A0A6N4RCU7"/>
<dbReference type="InterPro" id="IPR029767">
    <property type="entry name" value="WecB-like"/>
</dbReference>
<dbReference type="PANTHER" id="PTHR43174">
    <property type="entry name" value="UDP-N-ACETYLGLUCOSAMINE 2-EPIMERASE"/>
    <property type="match status" value="1"/>
</dbReference>
<dbReference type="NCBIfam" id="TIGR00236">
    <property type="entry name" value="wecB"/>
    <property type="match status" value="1"/>
</dbReference>
<dbReference type="EMBL" id="VAFM01000002">
    <property type="protein sequence ID" value="TKW60846.1"/>
    <property type="molecule type" value="Genomic_DNA"/>
</dbReference>
<organism evidence="7 8">
    <name type="scientific">Blastochloris viridis</name>
    <name type="common">Rhodopseudomonas viridis</name>
    <dbReference type="NCBI Taxonomy" id="1079"/>
    <lineage>
        <taxon>Bacteria</taxon>
        <taxon>Pseudomonadati</taxon>
        <taxon>Pseudomonadota</taxon>
        <taxon>Alphaproteobacteria</taxon>
        <taxon>Hyphomicrobiales</taxon>
        <taxon>Blastochloridaceae</taxon>
        <taxon>Blastochloris</taxon>
    </lineage>
</organism>
<comment type="caution">
    <text evidence="7">The sequence shown here is derived from an EMBL/GenBank/DDBJ whole genome shotgun (WGS) entry which is preliminary data.</text>
</comment>
<feature type="domain" description="UDP-N-acetylglucosamine 2-epimerase" evidence="6">
    <location>
        <begin position="31"/>
        <end position="388"/>
    </location>
</feature>
<dbReference type="GO" id="GO:0008761">
    <property type="term" value="F:UDP-N-acetylglucosamine 2-epimerase activity"/>
    <property type="evidence" value="ECO:0007669"/>
    <property type="project" value="UniProtKB-EC"/>
</dbReference>
<evidence type="ECO:0000313" key="8">
    <source>
        <dbReference type="Proteomes" id="UP000320948"/>
    </source>
</evidence>
<dbReference type="Gene3D" id="3.40.50.2000">
    <property type="entry name" value="Glycogen Phosphorylase B"/>
    <property type="match status" value="2"/>
</dbReference>
<evidence type="ECO:0000256" key="2">
    <source>
        <dbReference type="ARBA" id="ARBA00036080"/>
    </source>
</evidence>
<name>A0A6N4RCU7_BLAVI</name>
<accession>A0A6N4RCU7</accession>
<dbReference type="PANTHER" id="PTHR43174:SF2">
    <property type="entry name" value="UDP-N-ACETYLGLUCOSAMINE 2-EPIMERASE"/>
    <property type="match status" value="1"/>
</dbReference>
<evidence type="ECO:0000313" key="7">
    <source>
        <dbReference type="EMBL" id="TKW60846.1"/>
    </source>
</evidence>